<sequence length="140" mass="15775">MKFSFETLTALTPEEIWVNYATVNNWFKWEDDLIAINLEGDFKQGVSGEMTLQGMPPLAFELVEVTENKSFCDETKIPDLGSLYLNHELIKTEQGTLVRHSVSCVSLDGVDNQEHLGFLTQVFEDVPQSIFALIKASTTK</sequence>
<dbReference type="InterPro" id="IPR023393">
    <property type="entry name" value="START-like_dom_sf"/>
</dbReference>
<accession>A0A2A5SES4</accession>
<dbReference type="Gene3D" id="3.30.530.20">
    <property type="match status" value="1"/>
</dbReference>
<name>A0A2A5SES4_9LACT</name>
<dbReference type="GeneID" id="93295128"/>
<dbReference type="SUPFAM" id="SSF55961">
    <property type="entry name" value="Bet v1-like"/>
    <property type="match status" value="1"/>
</dbReference>
<protein>
    <submittedName>
        <fullName evidence="1">Uncharacterized protein</fullName>
    </submittedName>
</protein>
<dbReference type="EMBL" id="CP047616">
    <property type="protein sequence ID" value="QIW53807.1"/>
    <property type="molecule type" value="Genomic_DNA"/>
</dbReference>
<dbReference type="RefSeq" id="WP_061774275.1">
    <property type="nucleotide sequence ID" value="NZ_BAAAXH010000082.1"/>
</dbReference>
<dbReference type="AlphaFoldDB" id="A0A2A5SES4"/>
<dbReference type="OrthoDB" id="9810827at2"/>
<dbReference type="Proteomes" id="UP000501945">
    <property type="component" value="Chromosome"/>
</dbReference>
<evidence type="ECO:0000313" key="1">
    <source>
        <dbReference type="EMBL" id="QIW53807.1"/>
    </source>
</evidence>
<gene>
    <name evidence="1" type="ORF">GU336_06450</name>
</gene>
<proteinExistence type="predicted"/>
<organism evidence="1 2">
    <name type="scientific">Pseudolactococcus raffinolactis</name>
    <dbReference type="NCBI Taxonomy" id="1366"/>
    <lineage>
        <taxon>Bacteria</taxon>
        <taxon>Bacillati</taxon>
        <taxon>Bacillota</taxon>
        <taxon>Bacilli</taxon>
        <taxon>Lactobacillales</taxon>
        <taxon>Streptococcaceae</taxon>
        <taxon>Pseudolactococcus</taxon>
    </lineage>
</organism>
<reference evidence="1 2" key="1">
    <citation type="submission" date="2019-12" db="EMBL/GenBank/DDBJ databases">
        <title>Whole genome sequences of Lactococcus raffinolactis strains isolated from sewage.</title>
        <authorList>
            <person name="Ybazeta G."/>
            <person name="Ross M."/>
            <person name="Brabant-Kirwan D."/>
            <person name="Saleh M."/>
            <person name="Dillon J.A."/>
            <person name="Splinter K."/>
            <person name="Nokhbeh R."/>
        </authorList>
    </citation>
    <scope>NUCLEOTIDE SEQUENCE [LARGE SCALE GENOMIC DNA]</scope>
    <source>
        <strain evidence="1 2">Lr_19_5</strain>
    </source>
</reference>
<evidence type="ECO:0000313" key="2">
    <source>
        <dbReference type="Proteomes" id="UP000501945"/>
    </source>
</evidence>